<protein>
    <submittedName>
        <fullName evidence="1">Uncharacterized protein</fullName>
    </submittedName>
</protein>
<organism evidence="1 2">
    <name type="scientific">Pseudomonas brassicacearum</name>
    <dbReference type="NCBI Taxonomy" id="930166"/>
    <lineage>
        <taxon>Bacteria</taxon>
        <taxon>Pseudomonadati</taxon>
        <taxon>Pseudomonadota</taxon>
        <taxon>Gammaproteobacteria</taxon>
        <taxon>Pseudomonadales</taxon>
        <taxon>Pseudomonadaceae</taxon>
        <taxon>Pseudomonas</taxon>
    </lineage>
</organism>
<reference evidence="1" key="1">
    <citation type="submission" date="2023-07" db="EMBL/GenBank/DDBJ databases">
        <title>Sorghum-associated microbial communities from plants grown in Nebraska, USA.</title>
        <authorList>
            <person name="Schachtman D."/>
        </authorList>
    </citation>
    <scope>NUCLEOTIDE SEQUENCE</scope>
    <source>
        <strain evidence="1">3432</strain>
    </source>
</reference>
<evidence type="ECO:0000313" key="2">
    <source>
        <dbReference type="Proteomes" id="UP001252613"/>
    </source>
</evidence>
<dbReference type="CDD" id="cd16364">
    <property type="entry name" value="T3SC_I-like"/>
    <property type="match status" value="1"/>
</dbReference>
<sequence>MLEAAERLGIPPAQARAFSRSAQLSLPGLTLQLSLWQTSPVQQWVVLALLPRPNGLPIEVWSELLLRSNCAISAMSSSSVSLNDSGDAVLVLRLISQPQHQREMLADELSHLLSVAESLVAGATALQGNQSGAPRPVTTAPRQDERAGQQAQAAMNREWHRPLLIAALRHLDIAAPPFEQILTVGVIQANGRAYEVIADSDCQHLLVSTPLSTSLNTATLRERALLANLHLMMLTQAAVVLAPHGSALQARWNSTGLDGQAFAEWLLDFGQLAESFMQISATRPARNITWTR</sequence>
<name>A0AAW8MDD6_9PSED</name>
<dbReference type="AlphaFoldDB" id="A0AAW8MDD6"/>
<accession>A0AAW8MDD6</accession>
<dbReference type="EMBL" id="JAVDVC010000006">
    <property type="protein sequence ID" value="MDR6959524.1"/>
    <property type="molecule type" value="Genomic_DNA"/>
</dbReference>
<proteinExistence type="predicted"/>
<dbReference type="RefSeq" id="WP_310362864.1">
    <property type="nucleotide sequence ID" value="NZ_JAVDVC010000006.1"/>
</dbReference>
<dbReference type="Proteomes" id="UP001252613">
    <property type="component" value="Unassembled WGS sequence"/>
</dbReference>
<evidence type="ECO:0000313" key="1">
    <source>
        <dbReference type="EMBL" id="MDR6959524.1"/>
    </source>
</evidence>
<dbReference type="GO" id="GO:0030254">
    <property type="term" value="P:protein secretion by the type III secretion system"/>
    <property type="evidence" value="ECO:0007669"/>
    <property type="project" value="InterPro"/>
</dbReference>
<comment type="caution">
    <text evidence="1">The sequence shown here is derived from an EMBL/GenBank/DDBJ whole genome shotgun (WGS) entry which is preliminary data.</text>
</comment>
<gene>
    <name evidence="1" type="ORF">J2W43_003521</name>
</gene>